<organism evidence="1 2">
    <name type="scientific">Papilio xuthus</name>
    <name type="common">Asian swallowtail butterfly</name>
    <dbReference type="NCBI Taxonomy" id="66420"/>
    <lineage>
        <taxon>Eukaryota</taxon>
        <taxon>Metazoa</taxon>
        <taxon>Ecdysozoa</taxon>
        <taxon>Arthropoda</taxon>
        <taxon>Hexapoda</taxon>
        <taxon>Insecta</taxon>
        <taxon>Pterygota</taxon>
        <taxon>Neoptera</taxon>
        <taxon>Endopterygota</taxon>
        <taxon>Lepidoptera</taxon>
        <taxon>Glossata</taxon>
        <taxon>Ditrysia</taxon>
        <taxon>Papilionoidea</taxon>
        <taxon>Papilionidae</taxon>
        <taxon>Papilioninae</taxon>
        <taxon>Papilio</taxon>
    </lineage>
</organism>
<name>A0A194PEV7_PAPXU</name>
<evidence type="ECO:0000313" key="2">
    <source>
        <dbReference type="Proteomes" id="UP000053268"/>
    </source>
</evidence>
<evidence type="ECO:0000313" key="1">
    <source>
        <dbReference type="EMBL" id="KPI91896.1"/>
    </source>
</evidence>
<sequence>MKTAPTNRVRYNREIKTPRRWVNIIREAKAHRL</sequence>
<dbReference type="Proteomes" id="UP000053268">
    <property type="component" value="Unassembled WGS sequence"/>
</dbReference>
<reference evidence="1 2" key="1">
    <citation type="journal article" date="2015" name="Nat. Commun.">
        <title>Outbred genome sequencing and CRISPR/Cas9 gene editing in butterflies.</title>
        <authorList>
            <person name="Li X."/>
            <person name="Fan D."/>
            <person name="Zhang W."/>
            <person name="Liu G."/>
            <person name="Zhang L."/>
            <person name="Zhao L."/>
            <person name="Fang X."/>
            <person name="Chen L."/>
            <person name="Dong Y."/>
            <person name="Chen Y."/>
            <person name="Ding Y."/>
            <person name="Zhao R."/>
            <person name="Feng M."/>
            <person name="Zhu Y."/>
            <person name="Feng Y."/>
            <person name="Jiang X."/>
            <person name="Zhu D."/>
            <person name="Xiang H."/>
            <person name="Feng X."/>
            <person name="Li S."/>
            <person name="Wang J."/>
            <person name="Zhang G."/>
            <person name="Kronforst M.R."/>
            <person name="Wang W."/>
        </authorList>
    </citation>
    <scope>NUCLEOTIDE SEQUENCE [LARGE SCALE GENOMIC DNA]</scope>
    <source>
        <strain evidence="1">Ya'a_city_454_Px</strain>
        <tissue evidence="1">Whole body</tissue>
    </source>
</reference>
<keyword evidence="2" id="KW-1185">Reference proteome</keyword>
<dbReference type="EMBL" id="KQ459605">
    <property type="protein sequence ID" value="KPI91896.1"/>
    <property type="molecule type" value="Genomic_DNA"/>
</dbReference>
<dbReference type="AlphaFoldDB" id="A0A194PEV7"/>
<protein>
    <submittedName>
        <fullName evidence="1">Uncharacterized protein</fullName>
    </submittedName>
</protein>
<accession>A0A194PEV7</accession>
<proteinExistence type="predicted"/>
<gene>
    <name evidence="1" type="ORF">RR46_08322</name>
</gene>